<dbReference type="EMBL" id="KZ821628">
    <property type="protein sequence ID" value="PYH67966.1"/>
    <property type="molecule type" value="Genomic_DNA"/>
</dbReference>
<keyword evidence="1" id="KW-0732">Signal</keyword>
<feature type="chain" id="PRO_5016363170" evidence="1">
    <location>
        <begin position="23"/>
        <end position="214"/>
    </location>
</feature>
<evidence type="ECO:0000313" key="2">
    <source>
        <dbReference type="EMBL" id="PYH67966.1"/>
    </source>
</evidence>
<dbReference type="GeneID" id="37215426"/>
<gene>
    <name evidence="2" type="ORF">BO88DRAFT_454859</name>
</gene>
<evidence type="ECO:0000313" key="3">
    <source>
        <dbReference type="Proteomes" id="UP000248405"/>
    </source>
</evidence>
<evidence type="ECO:0000256" key="1">
    <source>
        <dbReference type="SAM" id="SignalP"/>
    </source>
</evidence>
<sequence length="214" mass="23645">MKATLVLLIIILCTAGSHQALAFPTKNSTFLEPRFTPGSSQSNPIKAELEIRGEDALTYDVDCWAMICKGKARDNLYLRKVNESTAKKNRQVKDGSAADKQPFEHRSKYGIKASPPTSSWANHRGWISAEESPFASTASGGKRSSTDTSWYEIMGFKIMSGKTAKVGPYCTAFNSKDKNACDAGIQVVGDWGFDVAKYAYTYNHRTKKFDYVGK</sequence>
<feature type="signal peptide" evidence="1">
    <location>
        <begin position="1"/>
        <end position="22"/>
    </location>
</feature>
<organism evidence="2 3">
    <name type="scientific">Aspergillus vadensis (strain CBS 113365 / IMI 142717 / IBT 24658)</name>
    <dbReference type="NCBI Taxonomy" id="1448311"/>
    <lineage>
        <taxon>Eukaryota</taxon>
        <taxon>Fungi</taxon>
        <taxon>Dikarya</taxon>
        <taxon>Ascomycota</taxon>
        <taxon>Pezizomycotina</taxon>
        <taxon>Eurotiomycetes</taxon>
        <taxon>Eurotiomycetidae</taxon>
        <taxon>Eurotiales</taxon>
        <taxon>Aspergillaceae</taxon>
        <taxon>Aspergillus</taxon>
        <taxon>Aspergillus subgen. Circumdati</taxon>
    </lineage>
</organism>
<dbReference type="OrthoDB" id="2748312at2759"/>
<proteinExistence type="predicted"/>
<protein>
    <submittedName>
        <fullName evidence="2">Uncharacterized protein</fullName>
    </submittedName>
</protein>
<dbReference type="Proteomes" id="UP000248405">
    <property type="component" value="Unassembled WGS sequence"/>
</dbReference>
<name>A0A319B5A2_ASPVC</name>
<accession>A0A319B5A2</accession>
<keyword evidence="3" id="KW-1185">Reference proteome</keyword>
<dbReference type="RefSeq" id="XP_025561760.1">
    <property type="nucleotide sequence ID" value="XM_025710834.1"/>
</dbReference>
<dbReference type="AlphaFoldDB" id="A0A319B5A2"/>
<reference evidence="2" key="1">
    <citation type="submission" date="2016-12" db="EMBL/GenBank/DDBJ databases">
        <title>The genomes of Aspergillus section Nigri reveals drivers in fungal speciation.</title>
        <authorList>
            <consortium name="DOE Joint Genome Institute"/>
            <person name="Vesth T.C."/>
            <person name="Nybo J."/>
            <person name="Theobald S."/>
            <person name="Brandl J."/>
            <person name="Frisvad J.C."/>
            <person name="Nielsen K.F."/>
            <person name="Lyhne E.K."/>
            <person name="Kogle M.E."/>
            <person name="Kuo A."/>
            <person name="Riley R."/>
            <person name="Clum A."/>
            <person name="Nolan M."/>
            <person name="Lipzen A."/>
            <person name="Salamov A."/>
            <person name="Henrissat B."/>
            <person name="Wiebenga A."/>
            <person name="De Vries R.P."/>
            <person name="Grigoriev I.V."/>
            <person name="Mortensen U.H."/>
            <person name="Andersen M.R."/>
            <person name="Baker S.E."/>
        </authorList>
    </citation>
    <scope>NUCLEOTIDE SEQUENCE [LARGE SCALE GENOMIC DNA]</scope>
    <source>
        <strain evidence="2">CBS 113365</strain>
    </source>
</reference>